<feature type="domain" description="Thiol:disulfide interchange protein DsbD N-terminal" evidence="2">
    <location>
        <begin position="59"/>
        <end position="158"/>
    </location>
</feature>
<evidence type="ECO:0000256" key="1">
    <source>
        <dbReference type="SAM" id="SignalP"/>
    </source>
</evidence>
<feature type="signal peptide" evidence="1">
    <location>
        <begin position="1"/>
        <end position="29"/>
    </location>
</feature>
<keyword evidence="1" id="KW-0732">Signal</keyword>
<dbReference type="Pfam" id="PF11412">
    <property type="entry name" value="DsbD_N"/>
    <property type="match status" value="1"/>
</dbReference>
<dbReference type="AlphaFoldDB" id="A0AAU7JHX0"/>
<dbReference type="InterPro" id="IPR028250">
    <property type="entry name" value="DsbDN"/>
</dbReference>
<proteinExistence type="predicted"/>
<reference evidence="3" key="1">
    <citation type="submission" date="2024-05" db="EMBL/GenBank/DDBJ databases">
        <authorList>
            <person name="Kim S."/>
            <person name="Heo J."/>
            <person name="Choi H."/>
            <person name="Choi Y."/>
            <person name="Kwon S.-W."/>
            <person name="Kim Y."/>
        </authorList>
    </citation>
    <scope>NUCLEOTIDE SEQUENCE</scope>
    <source>
        <strain evidence="3">KACC 23698</strain>
    </source>
</reference>
<name>A0AAU7JHX0_9HYPH</name>
<feature type="chain" id="PRO_5043829051" evidence="1">
    <location>
        <begin position="30"/>
        <end position="295"/>
    </location>
</feature>
<evidence type="ECO:0000259" key="2">
    <source>
        <dbReference type="Pfam" id="PF11412"/>
    </source>
</evidence>
<gene>
    <name evidence="3" type="ORF">ABEG18_02850</name>
</gene>
<organism evidence="3">
    <name type="scientific">Alsobacter sp. KACC 23698</name>
    <dbReference type="NCBI Taxonomy" id="3149229"/>
    <lineage>
        <taxon>Bacteria</taxon>
        <taxon>Pseudomonadati</taxon>
        <taxon>Pseudomonadota</taxon>
        <taxon>Alphaproteobacteria</taxon>
        <taxon>Hyphomicrobiales</taxon>
        <taxon>Alsobacteraceae</taxon>
        <taxon>Alsobacter</taxon>
    </lineage>
</organism>
<protein>
    <submittedName>
        <fullName evidence="3">Protein-disulfide reductase DsbD domain-containing protein</fullName>
    </submittedName>
</protein>
<sequence length="295" mass="30359">MIRKRAFRVGLALALGAMLAASAPSLPHAADAGASTWASGFHASFRLVDGGAAEAPGLRKAGIEIRLDPHFKTYWRTPGDSGLPPSFDWSGSDNVKAVEVRWPLPARFEDAAGSSIGYKESVLLPLRVTLANPARPAALNLKLDYAVCEQICIPVKGEARLPLGSGAAAPPFAPAVAAAEARAPVRKPAGSGAPPSIEAAAAAADGGSIAVSAVIPPGADPVELFAEAGQDWLFGAPALVKDEPSRDARRVTWRLAVDAAPTDARLAGLPVTITLSVGGTAIEVETRLDAEPKPH</sequence>
<dbReference type="EMBL" id="CP157484">
    <property type="protein sequence ID" value="XBO39739.1"/>
    <property type="molecule type" value="Genomic_DNA"/>
</dbReference>
<dbReference type="RefSeq" id="WP_406856587.1">
    <property type="nucleotide sequence ID" value="NZ_CP157484.1"/>
</dbReference>
<evidence type="ECO:0000313" key="3">
    <source>
        <dbReference type="EMBL" id="XBO39739.1"/>
    </source>
</evidence>
<accession>A0AAU7JHX0</accession>